<evidence type="ECO:0000313" key="2">
    <source>
        <dbReference type="Proteomes" id="UP000324832"/>
    </source>
</evidence>
<dbReference type="Gene3D" id="1.20.5.340">
    <property type="match status" value="1"/>
</dbReference>
<dbReference type="Gene3D" id="3.30.40.10">
    <property type="entry name" value="Zinc/RING finger domain, C3HC4 (zinc finger)"/>
    <property type="match status" value="1"/>
</dbReference>
<dbReference type="Proteomes" id="UP000324832">
    <property type="component" value="Unassembled WGS sequence"/>
</dbReference>
<accession>A0A5E4QRT4</accession>
<dbReference type="InterPro" id="IPR011011">
    <property type="entry name" value="Znf_FYVE_PHD"/>
</dbReference>
<gene>
    <name evidence="1" type="ORF">LSINAPIS_LOCUS10956</name>
</gene>
<name>A0A5E4QRT4_9NEOP</name>
<evidence type="ECO:0000313" key="1">
    <source>
        <dbReference type="EMBL" id="VVD00284.1"/>
    </source>
</evidence>
<sequence length="195" mass="22198">MVNCGRCDEYVSDGPKCSACQKTFHFQCSGITETGYRKLGERKQTWRCPDCKSNMCSSPSSPSLEKIMERLDGLALQLVPLTTLLSEVQSIKGDISDIKKTVHDNTEKVNRLECRIMTVEKSISDMKKSHSEIKDLKEKVLQLETDLNSKEQWLRTNNVEIKGVPQKPNENLYDLLGKIGTKILYRQCPKKKLTL</sequence>
<protein>
    <recommendedName>
        <fullName evidence="3">PHD-type domain-containing protein</fullName>
    </recommendedName>
</protein>
<organism evidence="1 2">
    <name type="scientific">Leptidea sinapis</name>
    <dbReference type="NCBI Taxonomy" id="189913"/>
    <lineage>
        <taxon>Eukaryota</taxon>
        <taxon>Metazoa</taxon>
        <taxon>Ecdysozoa</taxon>
        <taxon>Arthropoda</taxon>
        <taxon>Hexapoda</taxon>
        <taxon>Insecta</taxon>
        <taxon>Pterygota</taxon>
        <taxon>Neoptera</taxon>
        <taxon>Endopterygota</taxon>
        <taxon>Lepidoptera</taxon>
        <taxon>Glossata</taxon>
        <taxon>Ditrysia</taxon>
        <taxon>Papilionoidea</taxon>
        <taxon>Pieridae</taxon>
        <taxon>Dismorphiinae</taxon>
        <taxon>Leptidea</taxon>
    </lineage>
</organism>
<proteinExistence type="predicted"/>
<reference evidence="1 2" key="1">
    <citation type="submission" date="2017-07" db="EMBL/GenBank/DDBJ databases">
        <authorList>
            <person name="Talla V."/>
            <person name="Backstrom N."/>
        </authorList>
    </citation>
    <scope>NUCLEOTIDE SEQUENCE [LARGE SCALE GENOMIC DNA]</scope>
</reference>
<keyword evidence="2" id="KW-1185">Reference proteome</keyword>
<dbReference type="EMBL" id="FZQP02004568">
    <property type="protein sequence ID" value="VVD00284.1"/>
    <property type="molecule type" value="Genomic_DNA"/>
</dbReference>
<dbReference type="SUPFAM" id="SSF57903">
    <property type="entry name" value="FYVE/PHD zinc finger"/>
    <property type="match status" value="1"/>
</dbReference>
<dbReference type="AlphaFoldDB" id="A0A5E4QRT4"/>
<evidence type="ECO:0008006" key="3">
    <source>
        <dbReference type="Google" id="ProtNLM"/>
    </source>
</evidence>
<dbReference type="InterPro" id="IPR013083">
    <property type="entry name" value="Znf_RING/FYVE/PHD"/>
</dbReference>